<sequence>MIRLPLLIVAAVARNRVIGADNRLLWRLSSDLKRFKALTLGKPLVMGRKTFQAIGRPLPGRETIVVTRDPGFRADGVLVAHGLEAALALAEARAAAMGADAIVIAGGGELYAQTLSRADRLALTEVALAPDGDAVFPAVDPALWREVRREPGVRGPNDEADFAFVDYERAT</sequence>
<reference evidence="10 11" key="1">
    <citation type="submission" date="2018-06" db="EMBL/GenBank/DDBJ databases">
        <title>Genomic Encyclopedia of Type Strains, Phase IV (KMG-IV): sequencing the most valuable type-strain genomes for metagenomic binning, comparative biology and taxonomic classification.</title>
        <authorList>
            <person name="Goeker M."/>
        </authorList>
    </citation>
    <scope>NUCLEOTIDE SEQUENCE [LARGE SCALE GENOMIC DNA]</scope>
    <source>
        <strain evidence="10 11">DSM 24875</strain>
    </source>
</reference>
<proteinExistence type="inferred from homology"/>
<dbReference type="RefSeq" id="WP_342634555.1">
    <property type="nucleotide sequence ID" value="NZ_QNRK01000011.1"/>
</dbReference>
<dbReference type="InterPro" id="IPR001796">
    <property type="entry name" value="DHFR_dom"/>
</dbReference>
<dbReference type="EC" id="1.5.1.3" evidence="3 8"/>
<protein>
    <recommendedName>
        <fullName evidence="3 8">Dihydrofolate reductase</fullName>
        <ecNumber evidence="3 8">1.5.1.3</ecNumber>
    </recommendedName>
</protein>
<evidence type="ECO:0000313" key="10">
    <source>
        <dbReference type="EMBL" id="RBP13764.1"/>
    </source>
</evidence>
<dbReference type="PROSITE" id="PS51330">
    <property type="entry name" value="DHFR_2"/>
    <property type="match status" value="1"/>
</dbReference>
<dbReference type="PRINTS" id="PR00070">
    <property type="entry name" value="DHFR"/>
</dbReference>
<evidence type="ECO:0000256" key="2">
    <source>
        <dbReference type="ARBA" id="ARBA00009539"/>
    </source>
</evidence>
<dbReference type="GO" id="GO:0006730">
    <property type="term" value="P:one-carbon metabolic process"/>
    <property type="evidence" value="ECO:0007669"/>
    <property type="project" value="UniProtKB-KW"/>
</dbReference>
<dbReference type="Proteomes" id="UP000253529">
    <property type="component" value="Unassembled WGS sequence"/>
</dbReference>
<dbReference type="EMBL" id="QNRK01000011">
    <property type="protein sequence ID" value="RBP13764.1"/>
    <property type="molecule type" value="Genomic_DNA"/>
</dbReference>
<keyword evidence="4 8" id="KW-0554">One-carbon metabolism</keyword>
<dbReference type="GO" id="GO:0046655">
    <property type="term" value="P:folic acid metabolic process"/>
    <property type="evidence" value="ECO:0007669"/>
    <property type="project" value="TreeGrafter"/>
</dbReference>
<evidence type="ECO:0000256" key="6">
    <source>
        <dbReference type="ARBA" id="ARBA00023002"/>
    </source>
</evidence>
<dbReference type="UniPathway" id="UPA00077">
    <property type="reaction ID" value="UER00158"/>
</dbReference>
<dbReference type="PANTHER" id="PTHR48069:SF3">
    <property type="entry name" value="DIHYDROFOLATE REDUCTASE"/>
    <property type="match status" value="1"/>
</dbReference>
<dbReference type="InterPro" id="IPR024072">
    <property type="entry name" value="DHFR-like_dom_sf"/>
</dbReference>
<evidence type="ECO:0000259" key="9">
    <source>
        <dbReference type="PROSITE" id="PS51330"/>
    </source>
</evidence>
<evidence type="ECO:0000256" key="3">
    <source>
        <dbReference type="ARBA" id="ARBA00012856"/>
    </source>
</evidence>
<comment type="function">
    <text evidence="7 8">Key enzyme in folate metabolism. Catalyzes an essential reaction for de novo glycine and purine synthesis, and for DNA precursor synthesis.</text>
</comment>
<evidence type="ECO:0000313" key="11">
    <source>
        <dbReference type="Proteomes" id="UP000253529"/>
    </source>
</evidence>
<comment type="pathway">
    <text evidence="1 8">Cofactor biosynthesis; tetrahydrofolate biosynthesis; 5,6,7,8-tetrahydrofolate from 7,8-dihydrofolate: step 1/1.</text>
</comment>
<evidence type="ECO:0000256" key="1">
    <source>
        <dbReference type="ARBA" id="ARBA00004903"/>
    </source>
</evidence>
<dbReference type="Gene3D" id="3.40.430.10">
    <property type="entry name" value="Dihydrofolate Reductase, subunit A"/>
    <property type="match status" value="1"/>
</dbReference>
<dbReference type="InterPro" id="IPR012259">
    <property type="entry name" value="DHFR"/>
</dbReference>
<accession>A0A366FGG4</accession>
<dbReference type="GO" id="GO:0046452">
    <property type="term" value="P:dihydrofolate metabolic process"/>
    <property type="evidence" value="ECO:0007669"/>
    <property type="project" value="TreeGrafter"/>
</dbReference>
<dbReference type="GO" id="GO:0005829">
    <property type="term" value="C:cytosol"/>
    <property type="evidence" value="ECO:0007669"/>
    <property type="project" value="TreeGrafter"/>
</dbReference>
<comment type="catalytic activity">
    <reaction evidence="8">
        <text>(6S)-5,6,7,8-tetrahydrofolate + NADP(+) = 7,8-dihydrofolate + NADPH + H(+)</text>
        <dbReference type="Rhea" id="RHEA:15009"/>
        <dbReference type="ChEBI" id="CHEBI:15378"/>
        <dbReference type="ChEBI" id="CHEBI:57451"/>
        <dbReference type="ChEBI" id="CHEBI:57453"/>
        <dbReference type="ChEBI" id="CHEBI:57783"/>
        <dbReference type="ChEBI" id="CHEBI:58349"/>
        <dbReference type="EC" id="1.5.1.3"/>
    </reaction>
</comment>
<evidence type="ECO:0000256" key="4">
    <source>
        <dbReference type="ARBA" id="ARBA00022563"/>
    </source>
</evidence>
<comment type="caution">
    <text evidence="10">The sequence shown here is derived from an EMBL/GenBank/DDBJ whole genome shotgun (WGS) entry which is preliminary data.</text>
</comment>
<dbReference type="GO" id="GO:0046654">
    <property type="term" value="P:tetrahydrofolate biosynthetic process"/>
    <property type="evidence" value="ECO:0007669"/>
    <property type="project" value="UniProtKB-UniPathway"/>
</dbReference>
<keyword evidence="6 8" id="KW-0560">Oxidoreductase</keyword>
<dbReference type="SUPFAM" id="SSF53597">
    <property type="entry name" value="Dihydrofolate reductase-like"/>
    <property type="match status" value="1"/>
</dbReference>
<organism evidence="10 11">
    <name type="scientific">Roseiarcus fermentans</name>
    <dbReference type="NCBI Taxonomy" id="1473586"/>
    <lineage>
        <taxon>Bacteria</taxon>
        <taxon>Pseudomonadati</taxon>
        <taxon>Pseudomonadota</taxon>
        <taxon>Alphaproteobacteria</taxon>
        <taxon>Hyphomicrobiales</taxon>
        <taxon>Roseiarcaceae</taxon>
        <taxon>Roseiarcus</taxon>
    </lineage>
</organism>
<dbReference type="Pfam" id="PF00186">
    <property type="entry name" value="DHFR_1"/>
    <property type="match status" value="1"/>
</dbReference>
<name>A0A366FGG4_9HYPH</name>
<evidence type="ECO:0000256" key="7">
    <source>
        <dbReference type="ARBA" id="ARBA00025067"/>
    </source>
</evidence>
<keyword evidence="5 8" id="KW-0521">NADP</keyword>
<evidence type="ECO:0000256" key="5">
    <source>
        <dbReference type="ARBA" id="ARBA00022857"/>
    </source>
</evidence>
<dbReference type="AlphaFoldDB" id="A0A366FGG4"/>
<comment type="similarity">
    <text evidence="2 8">Belongs to the dihydrofolate reductase family.</text>
</comment>
<dbReference type="GO" id="GO:0050661">
    <property type="term" value="F:NADP binding"/>
    <property type="evidence" value="ECO:0007669"/>
    <property type="project" value="InterPro"/>
</dbReference>
<dbReference type="CDD" id="cd00209">
    <property type="entry name" value="DHFR"/>
    <property type="match status" value="1"/>
</dbReference>
<evidence type="ECO:0000256" key="8">
    <source>
        <dbReference type="PIRNR" id="PIRNR000194"/>
    </source>
</evidence>
<dbReference type="GO" id="GO:0004146">
    <property type="term" value="F:dihydrofolate reductase activity"/>
    <property type="evidence" value="ECO:0007669"/>
    <property type="project" value="UniProtKB-EC"/>
</dbReference>
<dbReference type="PANTHER" id="PTHR48069">
    <property type="entry name" value="DIHYDROFOLATE REDUCTASE"/>
    <property type="match status" value="1"/>
</dbReference>
<gene>
    <name evidence="10" type="ORF">DFR50_11126</name>
</gene>
<feature type="domain" description="DHFR" evidence="9">
    <location>
        <begin position="5"/>
        <end position="169"/>
    </location>
</feature>
<dbReference type="PIRSF" id="PIRSF000194">
    <property type="entry name" value="DHFR"/>
    <property type="match status" value="1"/>
</dbReference>
<keyword evidence="11" id="KW-1185">Reference proteome</keyword>